<dbReference type="InterPro" id="IPR002044">
    <property type="entry name" value="CBM20"/>
</dbReference>
<evidence type="ECO:0000256" key="5">
    <source>
        <dbReference type="ARBA" id="ARBA00022737"/>
    </source>
</evidence>
<dbReference type="InterPro" id="IPR002885">
    <property type="entry name" value="PPR_rpt"/>
</dbReference>
<dbReference type="Pfam" id="PF01535">
    <property type="entry name" value="PPR"/>
    <property type="match status" value="2"/>
</dbReference>
<evidence type="ECO:0000313" key="10">
    <source>
        <dbReference type="EMBL" id="CAK9025629.1"/>
    </source>
</evidence>
<dbReference type="InterPro" id="IPR006047">
    <property type="entry name" value="GH13_cat_dom"/>
</dbReference>
<evidence type="ECO:0000256" key="8">
    <source>
        <dbReference type="SAM" id="MobiDB-lite"/>
    </source>
</evidence>
<dbReference type="PANTHER" id="PTHR47936">
    <property type="entry name" value="PPR_LONG DOMAIN-CONTAINING PROTEIN"/>
    <property type="match status" value="1"/>
</dbReference>
<dbReference type="PANTHER" id="PTHR47936:SF1">
    <property type="entry name" value="PENTATRICOPEPTIDE REPEAT-CONTAINING PROTEIN GUN1, CHLOROPLASTIC"/>
    <property type="match status" value="1"/>
</dbReference>
<dbReference type="Pfam" id="PF13812">
    <property type="entry name" value="PPR_3"/>
    <property type="match status" value="2"/>
</dbReference>
<comment type="similarity">
    <text evidence="3 7">Belongs to the glycosyl hydrolase 13 family.</text>
</comment>
<evidence type="ECO:0000256" key="2">
    <source>
        <dbReference type="ARBA" id="ARBA00001913"/>
    </source>
</evidence>
<dbReference type="InterPro" id="IPR013783">
    <property type="entry name" value="Ig-like_fold"/>
</dbReference>
<dbReference type="InterPro" id="IPR011990">
    <property type="entry name" value="TPR-like_helical_dom_sf"/>
</dbReference>
<dbReference type="InterPro" id="IPR013784">
    <property type="entry name" value="Carb-bd-like_fold"/>
</dbReference>
<dbReference type="Gene3D" id="3.20.20.80">
    <property type="entry name" value="Glycosidases"/>
    <property type="match status" value="1"/>
</dbReference>
<dbReference type="EMBL" id="CAXAMM010011248">
    <property type="protein sequence ID" value="CAK9025629.1"/>
    <property type="molecule type" value="Genomic_DNA"/>
</dbReference>
<dbReference type="Pfam" id="PF00128">
    <property type="entry name" value="Alpha-amylase"/>
    <property type="match status" value="1"/>
</dbReference>
<evidence type="ECO:0000256" key="1">
    <source>
        <dbReference type="ARBA" id="ARBA00000548"/>
    </source>
</evidence>
<dbReference type="Proteomes" id="UP001642464">
    <property type="component" value="Unassembled WGS sequence"/>
</dbReference>
<comment type="cofactor">
    <cofactor evidence="2">
        <name>Ca(2+)</name>
        <dbReference type="ChEBI" id="CHEBI:29108"/>
    </cofactor>
</comment>
<dbReference type="SUPFAM" id="SSF49452">
    <property type="entry name" value="Starch-binding domain-like"/>
    <property type="match status" value="1"/>
</dbReference>
<comment type="catalytic activity">
    <reaction evidence="1">
        <text>Endohydrolysis of (1-&gt;4)-alpha-D-glucosidic linkages in polysaccharides containing three or more (1-&gt;4)-alpha-linked D-glucose units.</text>
        <dbReference type="EC" id="3.2.1.1"/>
    </reaction>
</comment>
<proteinExistence type="inferred from homology"/>
<evidence type="ECO:0000259" key="9">
    <source>
        <dbReference type="SMART" id="SM00642"/>
    </source>
</evidence>
<reference evidence="10 11" key="1">
    <citation type="submission" date="2024-02" db="EMBL/GenBank/DDBJ databases">
        <authorList>
            <person name="Chen Y."/>
            <person name="Shah S."/>
            <person name="Dougan E. K."/>
            <person name="Thang M."/>
            <person name="Chan C."/>
        </authorList>
    </citation>
    <scope>NUCLEOTIDE SEQUENCE [LARGE SCALE GENOMIC DNA]</scope>
</reference>
<comment type="caution">
    <text evidence="10">The sequence shown here is derived from an EMBL/GenBank/DDBJ whole genome shotgun (WGS) entry which is preliminary data.</text>
</comment>
<dbReference type="PRINTS" id="PR00110">
    <property type="entry name" value="ALPHAAMYLASE"/>
</dbReference>
<evidence type="ECO:0000256" key="4">
    <source>
        <dbReference type="ARBA" id="ARBA00012595"/>
    </source>
</evidence>
<feature type="repeat" description="PPR" evidence="6">
    <location>
        <begin position="976"/>
        <end position="1010"/>
    </location>
</feature>
<dbReference type="Gene3D" id="2.60.40.10">
    <property type="entry name" value="Immunoglobulins"/>
    <property type="match status" value="1"/>
</dbReference>
<dbReference type="EC" id="3.2.1.1" evidence="4"/>
<dbReference type="InterPro" id="IPR006046">
    <property type="entry name" value="Alpha_amylase"/>
</dbReference>
<gene>
    <name evidence="10" type="ORF">SCF082_LOCUS17163</name>
</gene>
<evidence type="ECO:0000256" key="6">
    <source>
        <dbReference type="PROSITE-ProRule" id="PRU00708"/>
    </source>
</evidence>
<organism evidence="10 11">
    <name type="scientific">Durusdinium trenchii</name>
    <dbReference type="NCBI Taxonomy" id="1381693"/>
    <lineage>
        <taxon>Eukaryota</taxon>
        <taxon>Sar</taxon>
        <taxon>Alveolata</taxon>
        <taxon>Dinophyceae</taxon>
        <taxon>Suessiales</taxon>
        <taxon>Symbiodiniaceae</taxon>
        <taxon>Durusdinium</taxon>
    </lineage>
</organism>
<keyword evidence="11" id="KW-1185">Reference proteome</keyword>
<dbReference type="SUPFAM" id="SSF51445">
    <property type="entry name" value="(Trans)glycosidases"/>
    <property type="match status" value="1"/>
</dbReference>
<dbReference type="PROSITE" id="PS51375">
    <property type="entry name" value="PPR"/>
    <property type="match status" value="3"/>
</dbReference>
<feature type="region of interest" description="Disordered" evidence="8">
    <location>
        <begin position="1"/>
        <end position="23"/>
    </location>
</feature>
<feature type="non-terminal residue" evidence="10">
    <location>
        <position position="1"/>
    </location>
</feature>
<sequence>AGLYVDMGGDDSDDSLQPPRGGYAYSSSRASGASLDCLQLLKVPTALKGQMVICGEGESLGSWNPYMAPALKHVGTSGDWEVWALPGLLADLTPGMAFKFVCLGHNGIPRWEENRPNRCLGQPVEASYLFDLPSPRKGKEDNDELEVLWGNNWLVEIDPLEFPGAIFHAFNWKFADVQRKATTIAKLGFDAVQLSPAQRSVQGDQWWTRYQPVKYEDIDGLGSEQDLRNCCKACENAGLLVFGDLVFNHMQVVASCEEWRKAQQDDGLMEILQRRLSQKLGPTFNRDDFQWPWYPLEGDDWDGEQRMEGWGCGEWSELKGGAPKVVSVHNAHVAKLKSCGVSGFRFDAAKHMRPEHIANYVDKADVYAYGEVLSIDPKMQREYTEGVSLTTGEQFPTTDFLLAVWLRKFVEVGPAAVDFEHHEWVKHLREIEMKRPSDLPQRAGTVEQGRMSAPILARNSIRFARNHDTVCNDVPFYGLTNWSQASAQVAAAWLLATHDGSVLLLADDVKKSRMIKEALAYRKALRKFIESLSQEQRQTIRTEVRVKEAEDGGRPLTICIAVRVDAGGPDGAEINGGALLGFCVLNPHPTGCVEFTGSVSLQQEGALDRTIATGEQKVVLHGDGTLHEPLKLAPYEGLGEGLRLDVVHVNAALAAGRTRAGPGTLLEIRSCEIWPDVVSLNSVMNVGAQNGQWQDALDLLSAPKQLHLQPDLITYGSTFCAFDRGGQWHRALQMLRSMPSRVVEPNLISYNSVLAAVGTWPRAMELLVKAQVSLLLPDVISFGASQTDAWQHAAGILGRMLQISVKPNAVVFNRALSASCRSGRPWRQAIRLLEQAEERRLADLITYSSAIAACATGRSWQYALALLNAIRLAKLKPNEIAFNSVLSAISEWTRALAILSSMDRKTVASFGAAIGTCEKAGQWQMALQLLVMMGEAEIEANVITFNSAISACTQGSEWPMALALLSTMASEHLWPDTVSMNSAISACAESGRLWVAVSLIESMSEFTTSPNTITLNSAMNVCEKGGFWAVALKLLGDFGRRRLDSTTISLHTAGSSCVKALHWQHAQHIFDTEDDVTITTLAATAWELSEKAQPLCSVLSELQWQMAGDLRGFSALEKK</sequence>
<feature type="repeat" description="PPR" evidence="6">
    <location>
        <begin position="941"/>
        <end position="975"/>
    </location>
</feature>
<feature type="domain" description="Glycosyl hydrolase family 13 catalytic" evidence="9">
    <location>
        <begin position="164"/>
        <end position="526"/>
    </location>
</feature>
<accession>A0ABP0KI13</accession>
<evidence type="ECO:0000256" key="7">
    <source>
        <dbReference type="RuleBase" id="RU003615"/>
    </source>
</evidence>
<dbReference type="Pfam" id="PF00686">
    <property type="entry name" value="CBM_20"/>
    <property type="match status" value="1"/>
</dbReference>
<keyword evidence="5" id="KW-0677">Repeat</keyword>
<evidence type="ECO:0000313" key="11">
    <source>
        <dbReference type="Proteomes" id="UP001642464"/>
    </source>
</evidence>
<name>A0ABP0KI13_9DINO</name>
<dbReference type="InterPro" id="IPR017853">
    <property type="entry name" value="GH"/>
</dbReference>
<evidence type="ECO:0000256" key="3">
    <source>
        <dbReference type="ARBA" id="ARBA00008061"/>
    </source>
</evidence>
<feature type="repeat" description="PPR" evidence="6">
    <location>
        <begin position="711"/>
        <end position="745"/>
    </location>
</feature>
<dbReference type="Gene3D" id="1.25.40.10">
    <property type="entry name" value="Tetratricopeptide repeat domain"/>
    <property type="match status" value="3"/>
</dbReference>
<protein>
    <recommendedName>
        <fullName evidence="4">alpha-amylase</fullName>
        <ecNumber evidence="4">3.2.1.1</ecNumber>
    </recommendedName>
</protein>
<dbReference type="SMART" id="SM00642">
    <property type="entry name" value="Aamy"/>
    <property type="match status" value="1"/>
</dbReference>